<dbReference type="SUPFAM" id="SSF55874">
    <property type="entry name" value="ATPase domain of HSP90 chaperone/DNA topoisomerase II/histidine kinase"/>
    <property type="match status" value="1"/>
</dbReference>
<comment type="caution">
    <text evidence="3">The sequence shown here is derived from an EMBL/GenBank/DDBJ whole genome shotgun (WGS) entry which is preliminary data.</text>
</comment>
<keyword evidence="3" id="KW-0418">Kinase</keyword>
<dbReference type="InterPro" id="IPR003594">
    <property type="entry name" value="HATPase_dom"/>
</dbReference>
<feature type="domain" description="Histidine kinase/HSP90-like ATPase" evidence="2">
    <location>
        <begin position="20"/>
        <end position="137"/>
    </location>
</feature>
<evidence type="ECO:0000259" key="2">
    <source>
        <dbReference type="Pfam" id="PF13581"/>
    </source>
</evidence>
<dbReference type="Pfam" id="PF13581">
    <property type="entry name" value="HATPase_c_2"/>
    <property type="match status" value="1"/>
</dbReference>
<keyword evidence="1" id="KW-0723">Serine/threonine-protein kinase</keyword>
<organism evidence="3 4">
    <name type="scientific">Roseimicrobium gellanilyticum</name>
    <dbReference type="NCBI Taxonomy" id="748857"/>
    <lineage>
        <taxon>Bacteria</taxon>
        <taxon>Pseudomonadati</taxon>
        <taxon>Verrucomicrobiota</taxon>
        <taxon>Verrucomicrobiia</taxon>
        <taxon>Verrucomicrobiales</taxon>
        <taxon>Verrucomicrobiaceae</taxon>
        <taxon>Roseimicrobium</taxon>
    </lineage>
</organism>
<protein>
    <submittedName>
        <fullName evidence="3">Serine/threonine-protein kinase RsbW</fullName>
    </submittedName>
</protein>
<dbReference type="GO" id="GO:0004674">
    <property type="term" value="F:protein serine/threonine kinase activity"/>
    <property type="evidence" value="ECO:0007669"/>
    <property type="project" value="UniProtKB-KW"/>
</dbReference>
<dbReference type="InterPro" id="IPR050267">
    <property type="entry name" value="Anti-sigma-factor_SerPK"/>
</dbReference>
<keyword evidence="3" id="KW-0808">Transferase</keyword>
<gene>
    <name evidence="3" type="ORF">DES53_103294</name>
</gene>
<accession>A0A366HP69</accession>
<evidence type="ECO:0000313" key="4">
    <source>
        <dbReference type="Proteomes" id="UP000253426"/>
    </source>
</evidence>
<dbReference type="RefSeq" id="WP_170157033.1">
    <property type="nucleotide sequence ID" value="NZ_QNRR01000003.1"/>
</dbReference>
<proteinExistence type="predicted"/>
<dbReference type="AlphaFoldDB" id="A0A366HP69"/>
<dbReference type="CDD" id="cd16936">
    <property type="entry name" value="HATPase_RsbW-like"/>
    <property type="match status" value="1"/>
</dbReference>
<keyword evidence="4" id="KW-1185">Reference proteome</keyword>
<evidence type="ECO:0000256" key="1">
    <source>
        <dbReference type="ARBA" id="ARBA00022527"/>
    </source>
</evidence>
<dbReference type="Gene3D" id="3.30.565.10">
    <property type="entry name" value="Histidine kinase-like ATPase, C-terminal domain"/>
    <property type="match status" value="1"/>
</dbReference>
<dbReference type="EMBL" id="QNRR01000003">
    <property type="protein sequence ID" value="RBP45296.1"/>
    <property type="molecule type" value="Genomic_DNA"/>
</dbReference>
<dbReference type="InterPro" id="IPR036890">
    <property type="entry name" value="HATPase_C_sf"/>
</dbReference>
<dbReference type="Proteomes" id="UP000253426">
    <property type="component" value="Unassembled WGS sequence"/>
</dbReference>
<name>A0A366HP69_9BACT</name>
<sequence>MRPGNLSTRLNVNLGETVLVGKIVREFGQWHGIPEDALFVVNLSLDELVTNIVTHSQKQPPPPKEIVLRLSTVKDEVRAEVEDDGCAFNPLTMPVPDVDAPLHERDPGGLGIHLVRSLMDSVNYQRVGTRNRLTISKKVA</sequence>
<evidence type="ECO:0000313" key="3">
    <source>
        <dbReference type="EMBL" id="RBP45296.1"/>
    </source>
</evidence>
<dbReference type="PANTHER" id="PTHR35526">
    <property type="entry name" value="ANTI-SIGMA-F FACTOR RSBW-RELATED"/>
    <property type="match status" value="1"/>
</dbReference>
<reference evidence="3 4" key="1">
    <citation type="submission" date="2018-06" db="EMBL/GenBank/DDBJ databases">
        <title>Genomic Encyclopedia of Type Strains, Phase IV (KMG-IV): sequencing the most valuable type-strain genomes for metagenomic binning, comparative biology and taxonomic classification.</title>
        <authorList>
            <person name="Goeker M."/>
        </authorList>
    </citation>
    <scope>NUCLEOTIDE SEQUENCE [LARGE SCALE GENOMIC DNA]</scope>
    <source>
        <strain evidence="3 4">DSM 25532</strain>
    </source>
</reference>